<proteinExistence type="predicted"/>
<dbReference type="AlphaFoldDB" id="A0AAN0RSR6"/>
<reference evidence="2 3" key="1">
    <citation type="submission" date="2014-05" db="EMBL/GenBank/DDBJ databases">
        <authorList>
            <person name="Bishop-Lilly K.A."/>
            <person name="Broomall S.M."/>
            <person name="Chain P.S."/>
            <person name="Chertkov O."/>
            <person name="Coyne S.R."/>
            <person name="Daligault H.E."/>
            <person name="Davenport K.W."/>
            <person name="Erkkila T."/>
            <person name="Frey K.G."/>
            <person name="Gibbons H.S."/>
            <person name="Gu W."/>
            <person name="Jaissle J."/>
            <person name="Johnson S.L."/>
            <person name="Koroleva G.I."/>
            <person name="Ladner J.T."/>
            <person name="Lo C.-C."/>
            <person name="Minogue T.D."/>
            <person name="Munk C."/>
            <person name="Palacios G.F."/>
            <person name="Redden C.L."/>
            <person name="Rosenzweig C.N."/>
            <person name="Scholz M.B."/>
            <person name="Teshima H."/>
            <person name="Xu Y."/>
        </authorList>
    </citation>
    <scope>NUCLEOTIDE SEQUENCE [LARGE SCALE GENOMIC DNA]</scope>
    <source>
        <strain evidence="2 3">DDS 22E-1</strain>
    </source>
</reference>
<evidence type="ECO:0000256" key="1">
    <source>
        <dbReference type="SAM" id="MobiDB-lite"/>
    </source>
</evidence>
<dbReference type="EMBL" id="CP007783">
    <property type="protein sequence ID" value="AIO33056.1"/>
    <property type="molecule type" value="Genomic_DNA"/>
</dbReference>
<keyword evidence="3" id="KW-1185">Reference proteome</keyword>
<feature type="region of interest" description="Disordered" evidence="1">
    <location>
        <begin position="22"/>
        <end position="52"/>
    </location>
</feature>
<organism evidence="2 3">
    <name type="scientific">Burkholderia cenocepacia</name>
    <dbReference type="NCBI Taxonomy" id="95486"/>
    <lineage>
        <taxon>Bacteria</taxon>
        <taxon>Pseudomonadati</taxon>
        <taxon>Pseudomonadota</taxon>
        <taxon>Betaproteobacteria</taxon>
        <taxon>Burkholderiales</taxon>
        <taxon>Burkholderiaceae</taxon>
        <taxon>Burkholderia</taxon>
        <taxon>Burkholderia cepacia complex</taxon>
    </lineage>
</organism>
<accession>A0AAN0RSR6</accession>
<dbReference type="Proteomes" id="UP000029413">
    <property type="component" value="Chromosome 1"/>
</dbReference>
<evidence type="ECO:0000313" key="2">
    <source>
        <dbReference type="EMBL" id="AIO33056.1"/>
    </source>
</evidence>
<gene>
    <name evidence="2" type="ORF">DM39_1225</name>
</gene>
<dbReference type="KEGG" id="bcen:DM39_1225"/>
<sequence length="52" mass="5793">MAQSIEPPRIKEEFIAARGYRSPWTGALPHPRPGFPGRDAQYAGQPARHGHE</sequence>
<evidence type="ECO:0000313" key="3">
    <source>
        <dbReference type="Proteomes" id="UP000029413"/>
    </source>
</evidence>
<protein>
    <submittedName>
        <fullName evidence="2">Uncharacterized protein</fullName>
    </submittedName>
</protein>
<name>A0AAN0RSR6_9BURK</name>